<protein>
    <submittedName>
        <fullName evidence="6">Acetyl-CoA synthetase-like protein</fullName>
    </submittedName>
</protein>
<dbReference type="Gene3D" id="3.40.50.12780">
    <property type="entry name" value="N-terminal domain of ligase-like"/>
    <property type="match status" value="1"/>
</dbReference>
<dbReference type="GeneID" id="37128753"/>
<dbReference type="Pfam" id="PF00550">
    <property type="entry name" value="PP-binding"/>
    <property type="match status" value="1"/>
</dbReference>
<evidence type="ECO:0000313" key="6">
    <source>
        <dbReference type="EMBL" id="PYH29876.1"/>
    </source>
</evidence>
<dbReference type="InterPro" id="IPR020845">
    <property type="entry name" value="AMP-binding_CS"/>
</dbReference>
<evidence type="ECO:0000256" key="2">
    <source>
        <dbReference type="ARBA" id="ARBA00022553"/>
    </source>
</evidence>
<dbReference type="InterPro" id="IPR051414">
    <property type="entry name" value="Adenylate-forming_Reductase"/>
</dbReference>
<gene>
    <name evidence="6" type="ORF">BO87DRAFT_410139</name>
</gene>
<keyword evidence="1" id="KW-0596">Phosphopantetheine</keyword>
<dbReference type="InterPro" id="IPR000873">
    <property type="entry name" value="AMP-dep_synth/lig_dom"/>
</dbReference>
<evidence type="ECO:0000259" key="3">
    <source>
        <dbReference type="Pfam" id="PF00501"/>
    </source>
</evidence>
<reference evidence="6" key="1">
    <citation type="submission" date="2016-12" db="EMBL/GenBank/DDBJ databases">
        <title>The genomes of Aspergillus section Nigri reveals drivers in fungal speciation.</title>
        <authorList>
            <consortium name="DOE Joint Genome Institute"/>
            <person name="Vesth T.C."/>
            <person name="Nybo J."/>
            <person name="Theobald S."/>
            <person name="Brandl J."/>
            <person name="Frisvad J.C."/>
            <person name="Nielsen K.F."/>
            <person name="Lyhne E.K."/>
            <person name="Kogle M.E."/>
            <person name="Kuo A."/>
            <person name="Riley R."/>
            <person name="Clum A."/>
            <person name="Nolan M."/>
            <person name="Lipzen A."/>
            <person name="Salamov A."/>
            <person name="Henrissat B."/>
            <person name="Wiebenga A."/>
            <person name="De Vries R.P."/>
            <person name="Grigoriev I.V."/>
            <person name="Mortensen U.H."/>
            <person name="Andersen M.R."/>
            <person name="Baker S.E."/>
        </authorList>
    </citation>
    <scope>NUCLEOTIDE SEQUENCE [LARGE SCALE GENOMIC DNA]</scope>
    <source>
        <strain evidence="6">CBS 115656</strain>
    </source>
</reference>
<organism evidence="6 7">
    <name type="scientific">Aspergillus neoniger (strain CBS 115656)</name>
    <dbReference type="NCBI Taxonomy" id="1448310"/>
    <lineage>
        <taxon>Eukaryota</taxon>
        <taxon>Fungi</taxon>
        <taxon>Dikarya</taxon>
        <taxon>Ascomycota</taxon>
        <taxon>Pezizomycotina</taxon>
        <taxon>Eurotiomycetes</taxon>
        <taxon>Eurotiomycetidae</taxon>
        <taxon>Eurotiales</taxon>
        <taxon>Aspergillaceae</taxon>
        <taxon>Aspergillus</taxon>
        <taxon>Aspergillus subgen. Circumdati</taxon>
    </lineage>
</organism>
<dbReference type="Proteomes" id="UP000247647">
    <property type="component" value="Unassembled WGS sequence"/>
</dbReference>
<dbReference type="AlphaFoldDB" id="A0A318Y6F7"/>
<evidence type="ECO:0000313" key="7">
    <source>
        <dbReference type="Proteomes" id="UP000247647"/>
    </source>
</evidence>
<accession>A0A318Y6F7</accession>
<dbReference type="Pfam" id="PF23562">
    <property type="entry name" value="AMP-binding_C_3"/>
    <property type="match status" value="1"/>
</dbReference>
<dbReference type="SUPFAM" id="SSF51735">
    <property type="entry name" value="NAD(P)-binding Rossmann-fold domains"/>
    <property type="match status" value="1"/>
</dbReference>
<dbReference type="InterPro" id="IPR013120">
    <property type="entry name" value="FAR_NAD-bd"/>
</dbReference>
<feature type="domain" description="Carrier" evidence="4">
    <location>
        <begin position="559"/>
        <end position="624"/>
    </location>
</feature>
<dbReference type="Gene3D" id="1.10.1200.10">
    <property type="entry name" value="ACP-like"/>
    <property type="match status" value="1"/>
</dbReference>
<dbReference type="PANTHER" id="PTHR43439">
    <property type="entry name" value="PHENYLACETATE-COENZYME A LIGASE"/>
    <property type="match status" value="1"/>
</dbReference>
<keyword evidence="7" id="KW-1185">Reference proteome</keyword>
<dbReference type="PANTHER" id="PTHR43439:SF2">
    <property type="entry name" value="ENZYME, PUTATIVE (JCVI)-RELATED"/>
    <property type="match status" value="1"/>
</dbReference>
<dbReference type="SUPFAM" id="SSF47336">
    <property type="entry name" value="ACP-like"/>
    <property type="match status" value="1"/>
</dbReference>
<dbReference type="InterPro" id="IPR036736">
    <property type="entry name" value="ACP-like_sf"/>
</dbReference>
<dbReference type="OrthoDB" id="429813at2759"/>
<evidence type="ECO:0000256" key="1">
    <source>
        <dbReference type="ARBA" id="ARBA00022450"/>
    </source>
</evidence>
<dbReference type="Gene3D" id="3.40.50.720">
    <property type="entry name" value="NAD(P)-binding Rossmann-like Domain"/>
    <property type="match status" value="1"/>
</dbReference>
<dbReference type="RefSeq" id="XP_025475354.1">
    <property type="nucleotide sequence ID" value="XM_025626297.1"/>
</dbReference>
<feature type="domain" description="Thioester reductase (TE)" evidence="5">
    <location>
        <begin position="680"/>
        <end position="932"/>
    </location>
</feature>
<dbReference type="Pfam" id="PF00501">
    <property type="entry name" value="AMP-binding"/>
    <property type="match status" value="1"/>
</dbReference>
<dbReference type="PROSITE" id="PS00455">
    <property type="entry name" value="AMP_BINDING"/>
    <property type="match status" value="1"/>
</dbReference>
<dbReference type="InterPro" id="IPR009081">
    <property type="entry name" value="PP-bd_ACP"/>
</dbReference>
<dbReference type="InterPro" id="IPR042099">
    <property type="entry name" value="ANL_N_sf"/>
</dbReference>
<evidence type="ECO:0000259" key="4">
    <source>
        <dbReference type="Pfam" id="PF00550"/>
    </source>
</evidence>
<dbReference type="SUPFAM" id="SSF56801">
    <property type="entry name" value="Acetyl-CoA synthetase-like"/>
    <property type="match status" value="1"/>
</dbReference>
<sequence length="1069" mass="117424">MTTWTPSSGYDPRSELLPNIFDYYAQVKPDAIYAEYPVNPMTYEEGYRPITYKALASAINGVAGWLTKTLGPGTGETSAYLGPNDLRYPALVLGAVKAGYCMFLASPRNSAVAHQSLFTKLGCATLLAPSPRPPFIAGILDAHSVKVVDVPSMAELLATEYPVFPYHKTYLEAAHDRLVILHTSGSTGIPKPIIWTHDSADSWGFGKRMYLSLPPFHAAGLGHILFITMPVDTTLIMPTAAGLPSATGMVAARKQTPFNWAIVVASIVLELSQSADLLEYCGNHLEYMIYCGGDLPQPVGDIVARKLRIVNGYGASELGILNVIHDMGKWDPLKDWRYLPFHPQLGVEFRHVSGDEYEAVMVRTPEREGHQFPFAIFTDRQEYHTNDLMVRHPDPAKSDLWRPSARLDDVIVFLNGEKTDPVSMEGHILASNPEVTGALVAGAQRFQAALIIELGHSEVGLSTSHRAAAIERLWPSIQQANEECPAHARIAKSHILFTTPEKPMLRAGKGTVQRAGTLAMYAAELDALYADAEKLAQHDAVETPGPGAVNDVVKVAAFIRASLLAITGWSAEKVSDTESWFTLGMDSLQAITMTRVLKQGLNLPTLTPDLIYLHPSITDLTQAVQQLDEQGKQSTEVQQQGLLQERGKLLELFTSQIEQPSPAAIHTANTTSPAKHTVILTGSTGQLGTYILDALLRDPSVAHVHCLNRGDHARERQPNRIKEYSLTPLADNEGRLSFWTADLSQDGDLGLEPEVYTQLQQTATLIIHSAWTVNFNLPLATFKPHMQGVVNLINFATRSPQSPHLFFLSSISSVMGHRNSESGLIPETVLTTTTPAPNGYANSKYIAEKLLDYAAKLQEVQQNSPEQARAAPSFSFARAGQVAGAVRSPALWNRAEWFPSLVQSSRHLQALPNTLGLMDRIDWVPVDHLAEVLVELALLGAADNHGCPSATGSPRAVQVYHPVNLHSLSWDLIRPVVADALLARGKGNAGKMIETISLREWAQRVRRDIEVASQNPAAELLDFFEGLETEHTLPIVFESVHTAKMSKKLREVEGVRPEWLRKWIREWLA</sequence>
<dbReference type="Pfam" id="PF07993">
    <property type="entry name" value="NAD_binding_4"/>
    <property type="match status" value="1"/>
</dbReference>
<dbReference type="EMBL" id="KZ821486">
    <property type="protein sequence ID" value="PYH29876.1"/>
    <property type="molecule type" value="Genomic_DNA"/>
</dbReference>
<name>A0A318Y6F7_ASPNB</name>
<dbReference type="InterPro" id="IPR036291">
    <property type="entry name" value="NAD(P)-bd_dom_sf"/>
</dbReference>
<keyword evidence="2" id="KW-0597">Phosphoprotein</keyword>
<feature type="domain" description="AMP-dependent synthetase/ligase" evidence="3">
    <location>
        <begin position="29"/>
        <end position="324"/>
    </location>
</feature>
<evidence type="ECO:0000259" key="5">
    <source>
        <dbReference type="Pfam" id="PF07993"/>
    </source>
</evidence>
<proteinExistence type="predicted"/>